<evidence type="ECO:0000256" key="1">
    <source>
        <dbReference type="ARBA" id="ARBA00004496"/>
    </source>
</evidence>
<dbReference type="KEGG" id="hazt:108668953"/>
<sequence length="1712" mass="189600">MSEKKYVGLSGEYKRFHKLLKPLKKIHKDTLHAIHNLFESDDLYPEQVESIKPTEGELHALQKLLNSPLSIIIAGQDNYGKVVVLTKLLGTRLLPFAGQQHTCNTVDSSSFIHNSSLDQVSCSALSDATHDYGARDSTAFPLYLPACEDTKLFNCDMQAQQRIESSSNGKQERPWRGIRISYSSSQVTYSVVRPENVGSSCPCEDDENPITAAQKIPTPSNTPTAILFNSPSEFSEASTQPVVSTTSVQTTARISPFSGRLQGAVVTGQTSNHPASSLPLNEDITIAQLEDLLENKLRTHLEQKQKMEEVDANLIRPENAIKEVPLSEIELSNEHLQDPILRDALLDICLNHCLLKEQVQIIVTPTINKYKCSNVARNKAPGESSLTASSSNKENEAVCTTERVHSERTPKDSPLRSVPLDIPCTNIIPPSPKIEIPKPMKFLHQNKYCSDLVEALIDTQSSVLAFGTPFSSLHPPQFGRSTPSLLSSHSSHESLNSFKSLPIETSMYQTPVASYVVPLPKLVRSSSHPTALDPPGLVPPTVLNGQPFPSSCNPAEIATSREFETKTKSSYKFSAAGMQLPSPISGAVGTIGLPEPSIPNCISPSTGFSGTDEPTTGGLTATCSSASVDSSVEDCKGFMGTLLPNVNAVILYAVTKDHFTPQNIDELQEIRSHTPPCPVIFVRVPPILGALSELPHDQQRRLLIDTGILRPFSDIPADVDQEPSEKRNSCEKPLTGIKVNDENTKGFRDESTEAENAFSVGEREAADCAATIVPVDTPEPMTMDKDVHETKVFVDDVHVLEAPKINEDEVSCNECLTPAGNEADAHPMVFMMDNTPVMGAGPTNDVTKPLKGKTVKFSDNARDNENRIKAGISSKANDLRFGKRDKNCITAGNCCESYTGEEAKKIRKLTSDIYELAERQRDDALSRPNVETSCSQPSDARVGQSSCTVQRPIIKKRSEKNWCKMPAEILRVLNYDLNFLSEDENTASPHVVHCHLMWEDLNISEISRNPFIQSYSRKPHSAVEANLVANLGSFSDILNDSEETETCEENREIACTELCVACGVIESFADFDKLHAWIKLVLRSHVAYTSELLNKIQGRCLSSFVVFAFEFTRQMQVAPRRLEYARQQEEQLYDELLAVARNKEENIRLLIAKTLDQDRDLLLRRVQQMPLEGGSETWEAAVQECVLREVNKRVGQQLVCGVQGLRENCLGTLRRCLAQLEEHCSKERDQASVSFALKKLVNAAYQVEVRPTSSWGLLRSMWERIKELLTGGASAPLDEGASLRRRTAPGSREWKRQIAADMIRGLSEKRLARTIAAQISGEIKAAHSMFLSYMELLETQLNEMNNSIERRKDQLKGVHAPKLAKLALHTDAINNRVKYGLPVLGGELGRGHFGVVYSCKSWAKYSPCAVKTLLPRDSAQWRDIALQYHYTRLMGYHPRIVGIHACLIDKYYGEGNKPVPGRAGGGRERWGSGSRSGAKAHGSKSGALSNQCVLLIMDMHECDLDTAIRRGLLWYQRLRIALDVVLGIRFLHSQGLIHRDIKPKNVLIDVKGRAKVTDLDFCKPEAMMTGSIVGTPIHMAPELFSGNYDSSVDVYAFGVLFWYLCSGKTNMPRNFCLQKSKEDLKVAVFKGVRPECLSTFSPECWAIMEQCWASDPRDRILLGFVEDRLSEMLKKSLDDMKEEDGNSTFLNTTGGSENSDNDSYSSVSDDSE</sequence>
<feature type="compositionally biased region" description="Polar residues" evidence="17">
    <location>
        <begin position="1686"/>
        <end position="1695"/>
    </location>
</feature>
<evidence type="ECO:0000256" key="13">
    <source>
        <dbReference type="ARBA" id="ARBA00049003"/>
    </source>
</evidence>
<dbReference type="InterPro" id="IPR000719">
    <property type="entry name" value="Prot_kinase_dom"/>
</dbReference>
<dbReference type="SUPFAM" id="SSF56112">
    <property type="entry name" value="Protein kinase-like (PK-like)"/>
    <property type="match status" value="1"/>
</dbReference>
<proteinExistence type="predicted"/>
<keyword evidence="6 16" id="KW-0547">Nucleotide-binding</keyword>
<comment type="catalytic activity">
    <reaction evidence="13">
        <text>L-seryl-[protein] + ATP = O-phospho-L-seryl-[protein] + ADP + H(+)</text>
        <dbReference type="Rhea" id="RHEA:17989"/>
        <dbReference type="Rhea" id="RHEA-COMP:9863"/>
        <dbReference type="Rhea" id="RHEA-COMP:11604"/>
        <dbReference type="ChEBI" id="CHEBI:15378"/>
        <dbReference type="ChEBI" id="CHEBI:29999"/>
        <dbReference type="ChEBI" id="CHEBI:30616"/>
        <dbReference type="ChEBI" id="CHEBI:83421"/>
        <dbReference type="ChEBI" id="CHEBI:456216"/>
        <dbReference type="EC" id="2.7.12.1"/>
    </reaction>
</comment>
<evidence type="ECO:0000256" key="10">
    <source>
        <dbReference type="ARBA" id="ARBA00040421"/>
    </source>
</evidence>
<gene>
    <name evidence="20" type="primary">LOC108668953</name>
</gene>
<dbReference type="InterPro" id="IPR017441">
    <property type="entry name" value="Protein_kinase_ATP_BS"/>
</dbReference>
<dbReference type="GO" id="GO:0004674">
    <property type="term" value="F:protein serine/threonine kinase activity"/>
    <property type="evidence" value="ECO:0007669"/>
    <property type="project" value="UniProtKB-KW"/>
</dbReference>
<evidence type="ECO:0000256" key="14">
    <source>
        <dbReference type="ARBA" id="ARBA00049308"/>
    </source>
</evidence>
<keyword evidence="19" id="KW-1185">Reference proteome</keyword>
<dbReference type="PANTHER" id="PTHR46392">
    <property type="entry name" value="DUAL SERINE/THREONINE AND TYROSINE PROTEIN KINASE"/>
    <property type="match status" value="1"/>
</dbReference>
<feature type="region of interest" description="Disordered" evidence="17">
    <location>
        <begin position="1459"/>
        <end position="1485"/>
    </location>
</feature>
<dbReference type="InterPro" id="IPR008271">
    <property type="entry name" value="Ser/Thr_kinase_AS"/>
</dbReference>
<feature type="compositionally biased region" description="Basic and acidic residues" evidence="17">
    <location>
        <begin position="402"/>
        <end position="414"/>
    </location>
</feature>
<evidence type="ECO:0000259" key="18">
    <source>
        <dbReference type="PROSITE" id="PS50011"/>
    </source>
</evidence>
<dbReference type="SMART" id="SM00220">
    <property type="entry name" value="S_TKc"/>
    <property type="match status" value="1"/>
</dbReference>
<evidence type="ECO:0000256" key="11">
    <source>
        <dbReference type="ARBA" id="ARBA00041268"/>
    </source>
</evidence>
<evidence type="ECO:0000256" key="17">
    <source>
        <dbReference type="SAM" id="MobiDB-lite"/>
    </source>
</evidence>
<dbReference type="GO" id="GO:0043066">
    <property type="term" value="P:negative regulation of apoptotic process"/>
    <property type="evidence" value="ECO:0007669"/>
    <property type="project" value="TreeGrafter"/>
</dbReference>
<evidence type="ECO:0000313" key="20">
    <source>
        <dbReference type="RefSeq" id="XP_018011714.1"/>
    </source>
</evidence>
<evidence type="ECO:0000256" key="5">
    <source>
        <dbReference type="ARBA" id="ARBA00022679"/>
    </source>
</evidence>
<feature type="region of interest" description="Disordered" evidence="17">
    <location>
        <begin position="1676"/>
        <end position="1712"/>
    </location>
</feature>
<feature type="binding site" evidence="16">
    <location>
        <position position="1411"/>
    </location>
    <ligand>
        <name>ATP</name>
        <dbReference type="ChEBI" id="CHEBI:30616"/>
    </ligand>
</feature>
<dbReference type="Gene3D" id="1.10.510.10">
    <property type="entry name" value="Transferase(Phosphotransferase) domain 1"/>
    <property type="match status" value="1"/>
</dbReference>
<dbReference type="GO" id="GO:0005737">
    <property type="term" value="C:cytoplasm"/>
    <property type="evidence" value="ECO:0007669"/>
    <property type="project" value="UniProtKB-SubCell"/>
</dbReference>
<dbReference type="GO" id="GO:0004712">
    <property type="term" value="F:protein serine/threonine/tyrosine kinase activity"/>
    <property type="evidence" value="ECO:0007669"/>
    <property type="project" value="UniProtKB-EC"/>
</dbReference>
<dbReference type="PANTHER" id="PTHR46392:SF1">
    <property type="entry name" value="DUAL SERINE_THREONINE AND TYROSINE PROTEIN KINASE"/>
    <property type="match status" value="1"/>
</dbReference>
<dbReference type="Pfam" id="PF00069">
    <property type="entry name" value="Pkinase"/>
    <property type="match status" value="1"/>
</dbReference>
<evidence type="ECO:0000256" key="15">
    <source>
        <dbReference type="ARBA" id="ARBA00051680"/>
    </source>
</evidence>
<accession>A0A8B7NDN3</accession>
<evidence type="ECO:0000256" key="16">
    <source>
        <dbReference type="PROSITE-ProRule" id="PRU10141"/>
    </source>
</evidence>
<feature type="region of interest" description="Disordered" evidence="17">
    <location>
        <begin position="379"/>
        <end position="415"/>
    </location>
</feature>
<evidence type="ECO:0000256" key="8">
    <source>
        <dbReference type="ARBA" id="ARBA00022840"/>
    </source>
</evidence>
<dbReference type="GeneID" id="108668953"/>
<feature type="compositionally biased region" description="Low complexity" evidence="17">
    <location>
        <begin position="1696"/>
        <end position="1712"/>
    </location>
</feature>
<comment type="catalytic activity">
    <reaction evidence="14">
        <text>L-threonyl-[protein] + ATP = O-phospho-L-threonyl-[protein] + ADP + H(+)</text>
        <dbReference type="Rhea" id="RHEA:46608"/>
        <dbReference type="Rhea" id="RHEA-COMP:11060"/>
        <dbReference type="Rhea" id="RHEA-COMP:11605"/>
        <dbReference type="ChEBI" id="CHEBI:15378"/>
        <dbReference type="ChEBI" id="CHEBI:30013"/>
        <dbReference type="ChEBI" id="CHEBI:30616"/>
        <dbReference type="ChEBI" id="CHEBI:61977"/>
        <dbReference type="ChEBI" id="CHEBI:456216"/>
        <dbReference type="EC" id="2.7.12.1"/>
    </reaction>
</comment>
<keyword evidence="5" id="KW-0808">Transferase</keyword>
<evidence type="ECO:0000256" key="7">
    <source>
        <dbReference type="ARBA" id="ARBA00022777"/>
    </source>
</evidence>
<organism evidence="19 20">
    <name type="scientific">Hyalella azteca</name>
    <name type="common">Amphipod</name>
    <dbReference type="NCBI Taxonomy" id="294128"/>
    <lineage>
        <taxon>Eukaryota</taxon>
        <taxon>Metazoa</taxon>
        <taxon>Ecdysozoa</taxon>
        <taxon>Arthropoda</taxon>
        <taxon>Crustacea</taxon>
        <taxon>Multicrustacea</taxon>
        <taxon>Malacostraca</taxon>
        <taxon>Eumalacostraca</taxon>
        <taxon>Peracarida</taxon>
        <taxon>Amphipoda</taxon>
        <taxon>Senticaudata</taxon>
        <taxon>Talitrida</taxon>
        <taxon>Talitroidea</taxon>
        <taxon>Hyalellidae</taxon>
        <taxon>Hyalella</taxon>
    </lineage>
</organism>
<comment type="catalytic activity">
    <reaction evidence="15">
        <text>L-tyrosyl-[protein] + ATP = O-phospho-L-tyrosyl-[protein] + ADP + H(+)</text>
        <dbReference type="Rhea" id="RHEA:10596"/>
        <dbReference type="Rhea" id="RHEA-COMP:10136"/>
        <dbReference type="Rhea" id="RHEA-COMP:20101"/>
        <dbReference type="ChEBI" id="CHEBI:15378"/>
        <dbReference type="ChEBI" id="CHEBI:30616"/>
        <dbReference type="ChEBI" id="CHEBI:46858"/>
        <dbReference type="ChEBI" id="CHEBI:61978"/>
        <dbReference type="ChEBI" id="CHEBI:456216"/>
        <dbReference type="EC" id="2.7.12.1"/>
    </reaction>
</comment>
<evidence type="ECO:0000256" key="6">
    <source>
        <dbReference type="ARBA" id="ARBA00022741"/>
    </source>
</evidence>
<dbReference type="EC" id="2.7.12.1" evidence="2"/>
<keyword evidence="7" id="KW-0418">Kinase</keyword>
<dbReference type="PROSITE" id="PS50011">
    <property type="entry name" value="PROTEIN_KINASE_DOM"/>
    <property type="match status" value="1"/>
</dbReference>
<dbReference type="RefSeq" id="XP_018011714.1">
    <property type="nucleotide sequence ID" value="XM_018156225.2"/>
</dbReference>
<keyword evidence="9" id="KW-0829">Tyrosine-protein kinase</keyword>
<dbReference type="InterPro" id="IPR011009">
    <property type="entry name" value="Kinase-like_dom_sf"/>
</dbReference>
<keyword evidence="3" id="KW-0963">Cytoplasm</keyword>
<evidence type="ECO:0000256" key="3">
    <source>
        <dbReference type="ARBA" id="ARBA00022490"/>
    </source>
</evidence>
<dbReference type="InterPro" id="IPR051302">
    <property type="entry name" value="Dual_SerThr-Tyr_Kinase"/>
</dbReference>
<dbReference type="PROSITE" id="PS00108">
    <property type="entry name" value="PROTEIN_KINASE_ST"/>
    <property type="match status" value="1"/>
</dbReference>
<keyword evidence="4" id="KW-0723">Serine/threonine-protein kinase</keyword>
<reference evidence="20" key="1">
    <citation type="submission" date="2025-08" db="UniProtKB">
        <authorList>
            <consortium name="RefSeq"/>
        </authorList>
    </citation>
    <scope>IDENTIFICATION</scope>
    <source>
        <tissue evidence="20">Whole organism</tissue>
    </source>
</reference>
<dbReference type="GO" id="GO:0044344">
    <property type="term" value="P:cellular response to fibroblast growth factor stimulus"/>
    <property type="evidence" value="ECO:0007669"/>
    <property type="project" value="TreeGrafter"/>
</dbReference>
<protein>
    <recommendedName>
        <fullName evidence="10">Dual serine/threonine and tyrosine protein kinase</fullName>
        <ecNumber evidence="2">2.7.12.1</ecNumber>
    </recommendedName>
    <alternativeName>
        <fullName evidence="12">Dusty protein kinase</fullName>
    </alternativeName>
    <alternativeName>
        <fullName evidence="11">Receptor-interacting serine/threonine-protein kinase 5</fullName>
    </alternativeName>
</protein>
<evidence type="ECO:0000256" key="2">
    <source>
        <dbReference type="ARBA" id="ARBA00013203"/>
    </source>
</evidence>
<dbReference type="PROSITE" id="PS00107">
    <property type="entry name" value="PROTEIN_KINASE_ATP"/>
    <property type="match status" value="1"/>
</dbReference>
<dbReference type="GO" id="GO:0005524">
    <property type="term" value="F:ATP binding"/>
    <property type="evidence" value="ECO:0007669"/>
    <property type="project" value="UniProtKB-UniRule"/>
</dbReference>
<dbReference type="GO" id="GO:0070374">
    <property type="term" value="P:positive regulation of ERK1 and ERK2 cascade"/>
    <property type="evidence" value="ECO:0007669"/>
    <property type="project" value="TreeGrafter"/>
</dbReference>
<comment type="subcellular location">
    <subcellularLocation>
        <location evidence="1">Cytoplasm</location>
    </subcellularLocation>
</comment>
<evidence type="ECO:0000256" key="4">
    <source>
        <dbReference type="ARBA" id="ARBA00022527"/>
    </source>
</evidence>
<keyword evidence="8 16" id="KW-0067">ATP-binding</keyword>
<dbReference type="OrthoDB" id="122279at2759"/>
<evidence type="ECO:0000256" key="12">
    <source>
        <dbReference type="ARBA" id="ARBA00042638"/>
    </source>
</evidence>
<dbReference type="GO" id="GO:0045743">
    <property type="term" value="P:positive regulation of fibroblast growth factor receptor signaling pathway"/>
    <property type="evidence" value="ECO:0007669"/>
    <property type="project" value="TreeGrafter"/>
</dbReference>
<name>A0A8B7NDN3_HYAAZ</name>
<dbReference type="GO" id="GO:0004713">
    <property type="term" value="F:protein tyrosine kinase activity"/>
    <property type="evidence" value="ECO:0007669"/>
    <property type="project" value="UniProtKB-KW"/>
</dbReference>
<feature type="domain" description="Protein kinase" evidence="18">
    <location>
        <begin position="1382"/>
        <end position="1673"/>
    </location>
</feature>
<evidence type="ECO:0000256" key="9">
    <source>
        <dbReference type="ARBA" id="ARBA00023137"/>
    </source>
</evidence>
<evidence type="ECO:0000313" key="19">
    <source>
        <dbReference type="Proteomes" id="UP000694843"/>
    </source>
</evidence>
<dbReference type="Proteomes" id="UP000694843">
    <property type="component" value="Unplaced"/>
</dbReference>